<dbReference type="PANTHER" id="PTHR37953:SF1">
    <property type="entry name" value="UPF0127 PROTEIN MJ1496"/>
    <property type="match status" value="1"/>
</dbReference>
<comment type="caution">
    <text evidence="2">The sequence shown here is derived from an EMBL/GenBank/DDBJ whole genome shotgun (WGS) entry which is preliminary data.</text>
</comment>
<accession>A0A8E2QDT6</accession>
<dbReference type="Pfam" id="PF02643">
    <property type="entry name" value="DUF192"/>
    <property type="match status" value="1"/>
</dbReference>
<proteinExistence type="predicted"/>
<dbReference type="InterPro" id="IPR003795">
    <property type="entry name" value="DUF192"/>
</dbReference>
<dbReference type="AlphaFoldDB" id="A0A8E2QDT6"/>
<protein>
    <recommendedName>
        <fullName evidence="4">DUF192 domain-containing protein</fullName>
    </recommendedName>
</protein>
<name>A0A8E2QDT6_9GAMM</name>
<keyword evidence="3" id="KW-1185">Reference proteome</keyword>
<evidence type="ECO:0000313" key="2">
    <source>
        <dbReference type="EMBL" id="PNF76982.1"/>
    </source>
</evidence>
<dbReference type="Gene3D" id="2.60.120.1140">
    <property type="entry name" value="Protein of unknown function DUF192"/>
    <property type="match status" value="1"/>
</dbReference>
<organism evidence="2 3">
    <name type="scientific">Stutzerimonas degradans</name>
    <dbReference type="NCBI Taxonomy" id="2968968"/>
    <lineage>
        <taxon>Bacteria</taxon>
        <taxon>Pseudomonadati</taxon>
        <taxon>Pseudomonadota</taxon>
        <taxon>Gammaproteobacteria</taxon>
        <taxon>Pseudomonadales</taxon>
        <taxon>Pseudomonadaceae</taxon>
        <taxon>Stutzerimonas</taxon>
    </lineage>
</organism>
<dbReference type="EMBL" id="POUK01000002">
    <property type="protein sequence ID" value="PNF76982.1"/>
    <property type="molecule type" value="Genomic_DNA"/>
</dbReference>
<dbReference type="PANTHER" id="PTHR37953">
    <property type="entry name" value="UPF0127 PROTEIN MJ1496"/>
    <property type="match status" value="1"/>
</dbReference>
<feature type="signal peptide" evidence="1">
    <location>
        <begin position="1"/>
        <end position="16"/>
    </location>
</feature>
<evidence type="ECO:0000313" key="3">
    <source>
        <dbReference type="Proteomes" id="UP000235881"/>
    </source>
</evidence>
<keyword evidence="1" id="KW-0732">Signal</keyword>
<evidence type="ECO:0008006" key="4">
    <source>
        <dbReference type="Google" id="ProtNLM"/>
    </source>
</evidence>
<feature type="chain" id="PRO_5034729176" description="DUF192 domain-containing protein" evidence="1">
    <location>
        <begin position="17"/>
        <end position="142"/>
    </location>
</feature>
<dbReference type="InterPro" id="IPR038695">
    <property type="entry name" value="Saro_0823-like_sf"/>
</dbReference>
<gene>
    <name evidence="2" type="ORF">CXK95_04635</name>
</gene>
<dbReference type="RefSeq" id="WP_102827773.1">
    <property type="nucleotide sequence ID" value="NZ_CP065721.1"/>
</dbReference>
<sequence>MRVALVLSLLAPLVQAAEPLALRLGEHELSAEYAVTAEQRQLGLMGRHELAADSGMLFRFDEVRHNCLWMKDTPLPLSAAFLDERGVIVDLIDLEPLSREMRCAQAPARYALETNRGWFTERALGLGTPVQGIPVDAPLSAR</sequence>
<reference evidence="2 3" key="1">
    <citation type="submission" date="2018-01" db="EMBL/GenBank/DDBJ databases">
        <title>Denitrification phenotypes of diverse strains of Pseudomonas stutzeri.</title>
        <authorList>
            <person name="Milligan D.A."/>
            <person name="Bergaust L."/>
            <person name="Bakken L.R."/>
            <person name="Frostegard A."/>
        </authorList>
    </citation>
    <scope>NUCLEOTIDE SEQUENCE [LARGE SCALE GENOMIC DNA]</scope>
    <source>
        <strain evidence="2 3">DSM 50238</strain>
    </source>
</reference>
<evidence type="ECO:0000256" key="1">
    <source>
        <dbReference type="SAM" id="SignalP"/>
    </source>
</evidence>
<dbReference type="Proteomes" id="UP000235881">
    <property type="component" value="Unassembled WGS sequence"/>
</dbReference>